<comment type="similarity">
    <text evidence="2">Belongs to the DODA-type extradiol aromatic ring-opening dioxygenase family.</text>
</comment>
<name>A0A0C4YPV6_9BURK</name>
<keyword evidence="3" id="KW-0479">Metal-binding</keyword>
<keyword evidence="8" id="KW-1185">Reference proteome</keyword>
<sequence>MTTPALPTFFISHGGGPWPWMEDQMGGRYDKLKAALQQMPQLVQRTGIAPKAVLMISAHWEEPEFTVMANPKPPMIYDYYGFPDYTYQIQYAAPGAPQLAARVQGLLEDAGLAARLDPLRGFDHGMFAPMAAIYPDAAMPTVQLSLKRGLDPQTHLALGRALAPLRHEGILIVGSGLSYHNLRAFGPAGKAPSAAFDAWLQQALTTTTPAQRTAALTGWESAPAARQAHPREEHLLPLMVAVGAAEDDIATRVYHEDDFAGGITVSSFMFGGS</sequence>
<evidence type="ECO:0000256" key="4">
    <source>
        <dbReference type="ARBA" id="ARBA00022833"/>
    </source>
</evidence>
<dbReference type="Proteomes" id="UP000031843">
    <property type="component" value="Chromosome secondary"/>
</dbReference>
<reference evidence="7 8" key="1">
    <citation type="journal article" date="2015" name="Genome Announc.">
        <title>Complete Genome Sequence of Cupriavidus basilensis 4G11, Isolated from the Oak Ridge Field Research Center Site.</title>
        <authorList>
            <person name="Ray J."/>
            <person name="Waters R.J."/>
            <person name="Skerker J.M."/>
            <person name="Kuehl J.V."/>
            <person name="Price M.N."/>
            <person name="Huang J."/>
            <person name="Chakraborty R."/>
            <person name="Arkin A.P."/>
            <person name="Deutschbauer A."/>
        </authorList>
    </citation>
    <scope>NUCLEOTIDE SEQUENCE [LARGE SCALE GENOMIC DNA]</scope>
    <source>
        <strain evidence="7">4G11</strain>
    </source>
</reference>
<evidence type="ECO:0000256" key="1">
    <source>
        <dbReference type="ARBA" id="ARBA00001947"/>
    </source>
</evidence>
<evidence type="ECO:0000259" key="6">
    <source>
        <dbReference type="Pfam" id="PF02900"/>
    </source>
</evidence>
<dbReference type="GO" id="GO:0016702">
    <property type="term" value="F:oxidoreductase activity, acting on single donors with incorporation of molecular oxygen, incorporation of two atoms of oxygen"/>
    <property type="evidence" value="ECO:0007669"/>
    <property type="project" value="UniProtKB-ARBA"/>
</dbReference>
<dbReference type="PANTHER" id="PTHR30096:SF0">
    <property type="entry name" value="4,5-DOPA DIOXYGENASE EXTRADIOL-LIKE PROTEIN"/>
    <property type="match status" value="1"/>
</dbReference>
<dbReference type="GO" id="GO:0008198">
    <property type="term" value="F:ferrous iron binding"/>
    <property type="evidence" value="ECO:0007669"/>
    <property type="project" value="InterPro"/>
</dbReference>
<dbReference type="PIRSF" id="PIRSF006157">
    <property type="entry name" value="Doxgns_DODA"/>
    <property type="match status" value="1"/>
</dbReference>
<dbReference type="InterPro" id="IPR014436">
    <property type="entry name" value="Extradiol_dOase_DODA"/>
</dbReference>
<keyword evidence="5" id="KW-0560">Oxidoreductase</keyword>
<dbReference type="SUPFAM" id="SSF53213">
    <property type="entry name" value="LigB-like"/>
    <property type="match status" value="1"/>
</dbReference>
<dbReference type="AlphaFoldDB" id="A0A0C4YPV6"/>
<keyword evidence="4" id="KW-0862">Zinc</keyword>
<accession>A0A0C4YPV6</accession>
<dbReference type="STRING" id="68895.RR42_s1017"/>
<dbReference type="InterPro" id="IPR004183">
    <property type="entry name" value="Xdiol_dOase_suB"/>
</dbReference>
<evidence type="ECO:0000313" key="7">
    <source>
        <dbReference type="EMBL" id="AJG22606.1"/>
    </source>
</evidence>
<dbReference type="Gene3D" id="3.40.830.10">
    <property type="entry name" value="LigB-like"/>
    <property type="match status" value="1"/>
</dbReference>
<dbReference type="PANTHER" id="PTHR30096">
    <property type="entry name" value="4,5-DOPA DIOXYGENASE EXTRADIOL-LIKE PROTEIN"/>
    <property type="match status" value="1"/>
</dbReference>
<protein>
    <recommendedName>
        <fullName evidence="6">Extradiol ring-cleavage dioxygenase class III enzyme subunit B domain-containing protein</fullName>
    </recommendedName>
</protein>
<proteinExistence type="inferred from homology"/>
<gene>
    <name evidence="7" type="ORF">RR42_s1017</name>
</gene>
<dbReference type="GO" id="GO:0008270">
    <property type="term" value="F:zinc ion binding"/>
    <property type="evidence" value="ECO:0007669"/>
    <property type="project" value="InterPro"/>
</dbReference>
<dbReference type="CDD" id="cd07363">
    <property type="entry name" value="45_DOPA_Dioxygenase"/>
    <property type="match status" value="1"/>
</dbReference>
<dbReference type="RefSeq" id="WP_043354167.1">
    <property type="nucleotide sequence ID" value="NZ_CP010537.1"/>
</dbReference>
<dbReference type="KEGG" id="cbw:RR42_s1017"/>
<evidence type="ECO:0000256" key="5">
    <source>
        <dbReference type="ARBA" id="ARBA00023002"/>
    </source>
</evidence>
<dbReference type="EMBL" id="CP010537">
    <property type="protein sequence ID" value="AJG22606.1"/>
    <property type="molecule type" value="Genomic_DNA"/>
</dbReference>
<evidence type="ECO:0000256" key="2">
    <source>
        <dbReference type="ARBA" id="ARBA00007581"/>
    </source>
</evidence>
<evidence type="ECO:0000313" key="8">
    <source>
        <dbReference type="Proteomes" id="UP000031843"/>
    </source>
</evidence>
<comment type="cofactor">
    <cofactor evidence="1">
        <name>Zn(2+)</name>
        <dbReference type="ChEBI" id="CHEBI:29105"/>
    </cofactor>
</comment>
<feature type="domain" description="Extradiol ring-cleavage dioxygenase class III enzyme subunit B" evidence="6">
    <location>
        <begin position="9"/>
        <end position="250"/>
    </location>
</feature>
<evidence type="ECO:0000256" key="3">
    <source>
        <dbReference type="ARBA" id="ARBA00022723"/>
    </source>
</evidence>
<organism evidence="7 8">
    <name type="scientific">Cupriavidus basilensis</name>
    <dbReference type="NCBI Taxonomy" id="68895"/>
    <lineage>
        <taxon>Bacteria</taxon>
        <taxon>Pseudomonadati</taxon>
        <taxon>Pseudomonadota</taxon>
        <taxon>Betaproteobacteria</taxon>
        <taxon>Burkholderiales</taxon>
        <taxon>Burkholderiaceae</taxon>
        <taxon>Cupriavidus</taxon>
    </lineage>
</organism>
<dbReference type="OrthoDB" id="9790889at2"/>
<dbReference type="Pfam" id="PF02900">
    <property type="entry name" value="LigB"/>
    <property type="match status" value="1"/>
</dbReference>